<comment type="catalytic activity">
    <reaction evidence="20">
        <text>trimethylamine + NADPH + O2 = trimethylamine N-oxide + NADP(+) + H2O</text>
        <dbReference type="Rhea" id="RHEA:31979"/>
        <dbReference type="ChEBI" id="CHEBI:15377"/>
        <dbReference type="ChEBI" id="CHEBI:15379"/>
        <dbReference type="ChEBI" id="CHEBI:15724"/>
        <dbReference type="ChEBI" id="CHEBI:57783"/>
        <dbReference type="ChEBI" id="CHEBI:58349"/>
        <dbReference type="ChEBI" id="CHEBI:58389"/>
        <dbReference type="EC" id="1.14.13.148"/>
    </reaction>
    <physiologicalReaction direction="left-to-right" evidence="20">
        <dbReference type="Rhea" id="RHEA:31980"/>
    </physiologicalReaction>
</comment>
<proteinExistence type="predicted"/>
<evidence type="ECO:0000256" key="22">
    <source>
        <dbReference type="SAM" id="Phobius"/>
    </source>
</evidence>
<keyword evidence="8 22" id="KW-1133">Transmembrane helix</keyword>
<evidence type="ECO:0000256" key="12">
    <source>
        <dbReference type="ARBA" id="ARBA00029725"/>
    </source>
</evidence>
<dbReference type="PANTHER" id="PTHR26392">
    <property type="entry name" value="MITOGEN-ACTIVATED PROTEIN KINASE KINASE KINASE 7-RELATED"/>
    <property type="match status" value="1"/>
</dbReference>
<dbReference type="Gene3D" id="3.50.50.60">
    <property type="entry name" value="FAD/NAD(P)-binding domain"/>
    <property type="match status" value="4"/>
</dbReference>
<dbReference type="PANTHER" id="PTHR26392:SF92">
    <property type="entry name" value="PROTEIN KINASE DOMAIN-CONTAINING PROTEIN"/>
    <property type="match status" value="1"/>
</dbReference>
<comment type="cofactor">
    <cofactor evidence="1">
        <name>FAD</name>
        <dbReference type="ChEBI" id="CHEBI:57692"/>
    </cofactor>
</comment>
<dbReference type="InterPro" id="IPR002253">
    <property type="entry name" value="Flavin_mOase_1"/>
</dbReference>
<evidence type="ECO:0000256" key="15">
    <source>
        <dbReference type="ARBA" id="ARBA00034554"/>
    </source>
</evidence>
<dbReference type="SUPFAM" id="SSF56112">
    <property type="entry name" value="Protein kinase-like (PK-like)"/>
    <property type="match status" value="1"/>
</dbReference>
<keyword evidence="11 22" id="KW-0472">Membrane</keyword>
<comment type="catalytic activity">
    <reaction evidence="21">
        <text>N,N-dimethylaniline + NADPH + O2 + H(+) = N,N-dimethylaniline N-oxide + NADP(+) + H2O</text>
        <dbReference type="Rhea" id="RHEA:24468"/>
        <dbReference type="ChEBI" id="CHEBI:15377"/>
        <dbReference type="ChEBI" id="CHEBI:15378"/>
        <dbReference type="ChEBI" id="CHEBI:15379"/>
        <dbReference type="ChEBI" id="CHEBI:16269"/>
        <dbReference type="ChEBI" id="CHEBI:17735"/>
        <dbReference type="ChEBI" id="CHEBI:57783"/>
        <dbReference type="ChEBI" id="CHEBI:58349"/>
        <dbReference type="EC" id="1.14.13.8"/>
    </reaction>
    <physiologicalReaction direction="left-to-right" evidence="21">
        <dbReference type="Rhea" id="RHEA:24469"/>
    </physiologicalReaction>
</comment>
<dbReference type="GO" id="GO:0034899">
    <property type="term" value="F:trimethylamine monooxygenase activity"/>
    <property type="evidence" value="ECO:0007669"/>
    <property type="project" value="UniProtKB-EC"/>
</dbReference>
<evidence type="ECO:0000256" key="20">
    <source>
        <dbReference type="ARBA" id="ARBA00048088"/>
    </source>
</evidence>
<dbReference type="SMART" id="SM00220">
    <property type="entry name" value="S_TKc"/>
    <property type="match status" value="1"/>
</dbReference>
<dbReference type="Pfam" id="PF00069">
    <property type="entry name" value="Pkinase"/>
    <property type="match status" value="1"/>
</dbReference>
<keyword evidence="3" id="KW-0285">Flavoprotein</keyword>
<comment type="function">
    <text evidence="17">Broad spectrum monooxygenase that catalyzes the oxygenation of a wide variety of nitrogen- and sulfur-containing compounds including xenobiotics. Catalyzes the S-oxygenation of hypotaurine to produce taurine, an organic osmolyte involved in cell volume regulation as well as a variety of cytoprotective and developmental processes. In vitro, catalyzes the N-oxygenation of trimethylamine (TMA) to produce trimethylamine N-oxide (TMAO) and could therefore participate to the detoxification of this compound that is generated by the action of gut microbiota from dietary precursors such as choline, choline containing compounds, betaine or L-carnitine.</text>
</comment>
<evidence type="ECO:0000256" key="10">
    <source>
        <dbReference type="ARBA" id="ARBA00023033"/>
    </source>
</evidence>
<evidence type="ECO:0000256" key="5">
    <source>
        <dbReference type="ARBA" id="ARBA00022824"/>
    </source>
</evidence>
<dbReference type="Gene3D" id="1.10.510.10">
    <property type="entry name" value="Transferase(Phosphotransferase) domain 1"/>
    <property type="match status" value="1"/>
</dbReference>
<evidence type="ECO:0000256" key="19">
    <source>
        <dbReference type="ARBA" id="ARBA00048041"/>
    </source>
</evidence>
<evidence type="ECO:0000256" key="7">
    <source>
        <dbReference type="ARBA" id="ARBA00022857"/>
    </source>
</evidence>
<evidence type="ECO:0000256" key="18">
    <source>
        <dbReference type="ARBA" id="ARBA00047338"/>
    </source>
</evidence>
<dbReference type="EMBL" id="GG666479">
    <property type="protein sequence ID" value="EEN66114.1"/>
    <property type="molecule type" value="Genomic_DNA"/>
</dbReference>
<dbReference type="InterPro" id="IPR036188">
    <property type="entry name" value="FAD/NAD-bd_sf"/>
</dbReference>
<dbReference type="CDD" id="cd00180">
    <property type="entry name" value="PKc"/>
    <property type="match status" value="1"/>
</dbReference>
<dbReference type="eggNOG" id="KOG1399">
    <property type="taxonomic scope" value="Eukaryota"/>
</dbReference>
<dbReference type="GO" id="GO:0050660">
    <property type="term" value="F:flavin adenine dinucleotide binding"/>
    <property type="evidence" value="ECO:0007669"/>
    <property type="project" value="InterPro"/>
</dbReference>
<dbReference type="GO" id="GO:0004672">
    <property type="term" value="F:protein kinase activity"/>
    <property type="evidence" value="ECO:0007669"/>
    <property type="project" value="InterPro"/>
</dbReference>
<gene>
    <name evidence="24" type="ORF">BRAFLDRAFT_125648</name>
</gene>
<accession>C3Y0Y1</accession>
<keyword evidence="7" id="KW-0521">NADP</keyword>
<evidence type="ECO:0000256" key="13">
    <source>
        <dbReference type="ARBA" id="ARBA00034528"/>
    </source>
</evidence>
<evidence type="ECO:0000256" key="4">
    <source>
        <dbReference type="ARBA" id="ARBA00022692"/>
    </source>
</evidence>
<comment type="subcellular location">
    <subcellularLocation>
        <location evidence="2">Endoplasmic reticulum membrane</location>
        <topology evidence="2">Single-pass membrane protein</topology>
    </subcellularLocation>
</comment>
<evidence type="ECO:0000259" key="23">
    <source>
        <dbReference type="PROSITE" id="PS50011"/>
    </source>
</evidence>
<keyword evidence="6" id="KW-0274">FAD</keyword>
<dbReference type="PROSITE" id="PS50011">
    <property type="entry name" value="PROTEIN_KINASE_DOM"/>
    <property type="match status" value="1"/>
</dbReference>
<evidence type="ECO:0000256" key="21">
    <source>
        <dbReference type="ARBA" id="ARBA00049443"/>
    </source>
</evidence>
<dbReference type="EC" id="1.14.13.148" evidence="13"/>
<dbReference type="FunFam" id="3.50.50.60:FF:000159">
    <property type="entry name" value="Dimethylaniline monooxygenase [N-oxide-forming]"/>
    <property type="match status" value="1"/>
</dbReference>
<dbReference type="PRINTS" id="PR00370">
    <property type="entry name" value="FMOXYGENASE"/>
</dbReference>
<evidence type="ECO:0000256" key="17">
    <source>
        <dbReference type="ARBA" id="ARBA00045957"/>
    </source>
</evidence>
<evidence type="ECO:0000313" key="24">
    <source>
        <dbReference type="EMBL" id="EEN66114.1"/>
    </source>
</evidence>
<dbReference type="InterPro" id="IPR000719">
    <property type="entry name" value="Prot_kinase_dom"/>
</dbReference>
<name>C3Y0Y1_BRAFL</name>
<dbReference type="PRINTS" id="PR01121">
    <property type="entry name" value="FMOXYGENASE1"/>
</dbReference>
<dbReference type="SUPFAM" id="SSF51905">
    <property type="entry name" value="FAD/NAD(P)-binding domain"/>
    <property type="match status" value="2"/>
</dbReference>
<keyword evidence="10" id="KW-0503">Monooxygenase</keyword>
<reference evidence="24" key="1">
    <citation type="journal article" date="2008" name="Nature">
        <title>The amphioxus genome and the evolution of the chordate karyotype.</title>
        <authorList>
            <consortium name="US DOE Joint Genome Institute (JGI-PGF)"/>
            <person name="Putnam N.H."/>
            <person name="Butts T."/>
            <person name="Ferrier D.E.K."/>
            <person name="Furlong R.F."/>
            <person name="Hellsten U."/>
            <person name="Kawashima T."/>
            <person name="Robinson-Rechavi M."/>
            <person name="Shoguchi E."/>
            <person name="Terry A."/>
            <person name="Yu J.-K."/>
            <person name="Benito-Gutierrez E.L."/>
            <person name="Dubchak I."/>
            <person name="Garcia-Fernandez J."/>
            <person name="Gibson-Brown J.J."/>
            <person name="Grigoriev I.V."/>
            <person name="Horton A.C."/>
            <person name="de Jong P.J."/>
            <person name="Jurka J."/>
            <person name="Kapitonov V.V."/>
            <person name="Kohara Y."/>
            <person name="Kuroki Y."/>
            <person name="Lindquist E."/>
            <person name="Lucas S."/>
            <person name="Osoegawa K."/>
            <person name="Pennacchio L.A."/>
            <person name="Salamov A.A."/>
            <person name="Satou Y."/>
            <person name="Sauka-Spengler T."/>
            <person name="Schmutz J."/>
            <person name="Shin-I T."/>
            <person name="Toyoda A."/>
            <person name="Bronner-Fraser M."/>
            <person name="Fujiyama A."/>
            <person name="Holland L.Z."/>
            <person name="Holland P.W.H."/>
            <person name="Satoh N."/>
            <person name="Rokhsar D.S."/>
        </authorList>
    </citation>
    <scope>NUCLEOTIDE SEQUENCE [LARGE SCALE GENOMIC DNA]</scope>
    <source>
        <strain evidence="24">S238N-H82</strain>
        <tissue evidence="24">Testes</tissue>
    </source>
</reference>
<organism>
    <name type="scientific">Branchiostoma floridae</name>
    <name type="common">Florida lancelet</name>
    <name type="synonym">Amphioxus</name>
    <dbReference type="NCBI Taxonomy" id="7739"/>
    <lineage>
        <taxon>Eukaryota</taxon>
        <taxon>Metazoa</taxon>
        <taxon>Chordata</taxon>
        <taxon>Cephalochordata</taxon>
        <taxon>Leptocardii</taxon>
        <taxon>Amphioxiformes</taxon>
        <taxon>Branchiostomatidae</taxon>
        <taxon>Branchiostoma</taxon>
    </lineage>
</organism>
<dbReference type="InterPro" id="IPR011009">
    <property type="entry name" value="Kinase-like_dom_sf"/>
</dbReference>
<evidence type="ECO:0000256" key="3">
    <source>
        <dbReference type="ARBA" id="ARBA00022630"/>
    </source>
</evidence>
<comment type="catalytic activity">
    <reaction evidence="19">
        <text>hypotaurine + NADPH + O2 + H(+) = taurine + NADP(+) + H2O</text>
        <dbReference type="Rhea" id="RHEA:69819"/>
        <dbReference type="ChEBI" id="CHEBI:15377"/>
        <dbReference type="ChEBI" id="CHEBI:15378"/>
        <dbReference type="ChEBI" id="CHEBI:15379"/>
        <dbReference type="ChEBI" id="CHEBI:57783"/>
        <dbReference type="ChEBI" id="CHEBI:57853"/>
        <dbReference type="ChEBI" id="CHEBI:58349"/>
        <dbReference type="ChEBI" id="CHEBI:507393"/>
        <dbReference type="EC" id="1.14.13.8"/>
    </reaction>
    <physiologicalReaction direction="left-to-right" evidence="19">
        <dbReference type="Rhea" id="RHEA:69820"/>
    </physiologicalReaction>
</comment>
<dbReference type="Pfam" id="PF00350">
    <property type="entry name" value="Dynamin_N"/>
    <property type="match status" value="1"/>
</dbReference>
<evidence type="ECO:0000256" key="9">
    <source>
        <dbReference type="ARBA" id="ARBA00023002"/>
    </source>
</evidence>
<dbReference type="InterPro" id="IPR020946">
    <property type="entry name" value="Flavin_mOase-like"/>
</dbReference>
<evidence type="ECO:0000256" key="8">
    <source>
        <dbReference type="ARBA" id="ARBA00022989"/>
    </source>
</evidence>
<evidence type="ECO:0000256" key="14">
    <source>
        <dbReference type="ARBA" id="ARBA00034536"/>
    </source>
</evidence>
<dbReference type="GO" id="GO:0004499">
    <property type="term" value="F:N,N-dimethylaniline monooxygenase activity"/>
    <property type="evidence" value="ECO:0007669"/>
    <property type="project" value="InterPro"/>
</dbReference>
<comment type="catalytic activity">
    <reaction evidence="18">
        <text>hypotaurine + NADH + O2 + H(+) = taurine + NAD(+) + H2O</text>
        <dbReference type="Rhea" id="RHEA:74111"/>
        <dbReference type="ChEBI" id="CHEBI:15377"/>
        <dbReference type="ChEBI" id="CHEBI:15378"/>
        <dbReference type="ChEBI" id="CHEBI:15379"/>
        <dbReference type="ChEBI" id="CHEBI:57540"/>
        <dbReference type="ChEBI" id="CHEBI:57853"/>
        <dbReference type="ChEBI" id="CHEBI:57945"/>
        <dbReference type="ChEBI" id="CHEBI:507393"/>
        <dbReference type="EC" id="1.14.13.8"/>
    </reaction>
    <physiologicalReaction direction="left-to-right" evidence="18">
        <dbReference type="Rhea" id="RHEA:74112"/>
    </physiologicalReaction>
</comment>
<dbReference type="InterPro" id="IPR000960">
    <property type="entry name" value="Flavin_mOase"/>
</dbReference>
<evidence type="ECO:0000256" key="1">
    <source>
        <dbReference type="ARBA" id="ARBA00001974"/>
    </source>
</evidence>
<evidence type="ECO:0000256" key="16">
    <source>
        <dbReference type="ARBA" id="ARBA00034561"/>
    </source>
</evidence>
<dbReference type="Gene3D" id="3.40.50.300">
    <property type="entry name" value="P-loop containing nucleotide triphosphate hydrolases"/>
    <property type="match status" value="1"/>
</dbReference>
<keyword evidence="9" id="KW-0560">Oxidoreductase</keyword>
<protein>
    <recommendedName>
        <fullName evidence="14">Flavin-containing monooxygenase 1</fullName>
        <ecNumber evidence="13">1.14.13.148</ecNumber>
    </recommendedName>
    <alternativeName>
        <fullName evidence="16">Dimethylaniline monooxygenase [N-oxide-forming] 1</fullName>
    </alternativeName>
    <alternativeName>
        <fullName evidence="12">Dimethylaniline oxidase 1</fullName>
    </alternativeName>
    <alternativeName>
        <fullName evidence="15">Trimethylamine monooxygenase</fullName>
    </alternativeName>
</protein>
<dbReference type="InterPro" id="IPR027417">
    <property type="entry name" value="P-loop_NTPase"/>
</dbReference>
<dbReference type="InParanoid" id="C3Y0Y1"/>
<dbReference type="Pfam" id="PF00743">
    <property type="entry name" value="FMO-like"/>
    <property type="match status" value="1"/>
</dbReference>
<keyword evidence="4 22" id="KW-0812">Transmembrane</keyword>
<dbReference type="STRING" id="7739.C3Y0Y1"/>
<dbReference type="InterPro" id="IPR045063">
    <property type="entry name" value="Dynamin_N"/>
</dbReference>
<dbReference type="GO" id="GO:0050661">
    <property type="term" value="F:NADP binding"/>
    <property type="evidence" value="ECO:0007669"/>
    <property type="project" value="InterPro"/>
</dbReference>
<feature type="domain" description="Protein kinase" evidence="23">
    <location>
        <begin position="712"/>
        <end position="1022"/>
    </location>
</feature>
<feature type="transmembrane region" description="Helical" evidence="22">
    <location>
        <begin position="1466"/>
        <end position="1489"/>
    </location>
</feature>
<sequence>MASFISNELTEDKIYQVKALLEACDLLEHFGVEADDIETVEDAQICLLKKLAKQPGATKWTPDMVPSVVSEVIRKDRARREELVDFFRRTVQYTDSLHDSAREQLEANIPDFRAQLYEKIGRLADDSCHIVVAGETSAGKSSLLNLLLGVDLLPHSFLSSTSVICELKYGDRERVLAYKWGVSEPEEEVLSPNKETRLQQLAKYVHQTEGRGSRDHPYHRVELFLTIPMLKGGITIVDTPGVGENETLSSMVKSYLPTAFGFIYVINSGNAGGVQDRTGDDTTFDPTSAIFVCNKWDLVPQGEADEVWNDTIKKLQDCWTNLDESQIFRFSVQQASTAWNKAGYITESFVELLNGFKRLLPISLRSKVERSYRKLSVVLQRSSFHLRVMLGNIVDNELPAIEEKEKAIQERLTKLRQVAASKESAMTRDLEERTNQSVEDLRAYLASDDVHEWLVTWEEDELPDDVNWNILEYKMKKIVEDRIKQLICRWDQERDSFNVLREEMLAKFKTDFSLVEDDILQIERSMATPLHTTQQLQTSTRVEDVQDSMFTIPALTTGQKWALGAAAPVVIPLGVIVGMLALPATGLMAIAQRMSDSSRLQRYRADKKAYMTTLADEMLQSFTSRENVHEVVQAKVEPVFQYVSQLFSTIPILIKSDARLFKEVYSIAKQEKLDLVVQHLTPSLATCEELCGELDCFYLTNIRDYDILFEELLEREHIARGSSGDVYRAELDGKPVALKLIRNSLYGSNASEVMQEERTLRSLEHENLVRFYGTSYWAHHEKVIFVMELCQDNLKEFLINNAERNPGRQGKNPSARQTAFACVHPLTLQLAAALCYIHSKGLVHRDLKLENILKAADVTGTLCGTPPYIAPEVLQEKRYGKPSDMYSFGILLWEMWYGEETPHAEHFTINRTEPYIHTLSEHWEAQSTYSTYTTGVRKTTSRVPSTVQEFHCVERLPTESAMGSKKVAIIGAGVSGLTSIKACLEEGLQPVCFEQHDDLGGVWHYSDDVRPNQGAAMYRSLITNSSKEMMSFSDFPFPKDTPPYLPYHRVYTYLQDYAQHFDLKKHIRFGTQVRRIEKTEDYNETGRWEVRTVQTGHSDVEQKEIFDAIMVCNGVFARPYVPDVPGLSGFSGVTMHSQEYRTAQQFRGKKVVVVGAGNSAGDVAAEIAQVASQVYLSLRDGAWVLPRLAQAGMPRDMMLRRVLMSMPEFIVNKIIKGEANARVCHDNYGLTCPAEPLKHSVMANDEIGYRLATGQVITKPQLSRFTQHTARFEDGSTVDGLDAVVFATGFSLAFNFSDKSILPDNTEDLNLYKLVFPAELTKPTLSVIGCLSTIGAHPPIYELQARWAVRVFLGLSKLPDKETMLKRVRSDKLELKQRFGYVKLQMMNVPYRDDIAEEIGVKPSFWKLLPRDPKLAFLCYFGPAFSVQYRLLGPHPWSGAADHAKSALANTLYPFRSPALDKEQSFLSLAKIVKFIVLFGMLLVALYCLL</sequence>
<evidence type="ECO:0000256" key="6">
    <source>
        <dbReference type="ARBA" id="ARBA00022827"/>
    </source>
</evidence>
<keyword evidence="5" id="KW-0256">Endoplasmic reticulum</keyword>
<dbReference type="GO" id="GO:0005789">
    <property type="term" value="C:endoplasmic reticulum membrane"/>
    <property type="evidence" value="ECO:0007669"/>
    <property type="project" value="UniProtKB-SubCell"/>
</dbReference>
<dbReference type="SUPFAM" id="SSF52540">
    <property type="entry name" value="P-loop containing nucleoside triphosphate hydrolases"/>
    <property type="match status" value="1"/>
</dbReference>
<evidence type="ECO:0000256" key="2">
    <source>
        <dbReference type="ARBA" id="ARBA00004389"/>
    </source>
</evidence>
<dbReference type="GO" id="GO:0005524">
    <property type="term" value="F:ATP binding"/>
    <property type="evidence" value="ECO:0007669"/>
    <property type="project" value="InterPro"/>
</dbReference>
<evidence type="ECO:0000256" key="11">
    <source>
        <dbReference type="ARBA" id="ARBA00023136"/>
    </source>
</evidence>
<dbReference type="eggNOG" id="KOG0192">
    <property type="taxonomic scope" value="Eukaryota"/>
</dbReference>